<reference evidence="2" key="1">
    <citation type="journal article" date="2019" name="Int. J. Syst. Evol. Microbiol.">
        <title>The Global Catalogue of Microorganisms (GCM) 10K type strain sequencing project: providing services to taxonomists for standard genome sequencing and annotation.</title>
        <authorList>
            <consortium name="The Broad Institute Genomics Platform"/>
            <consortium name="The Broad Institute Genome Sequencing Center for Infectious Disease"/>
            <person name="Wu L."/>
            <person name="Ma J."/>
        </authorList>
    </citation>
    <scope>NUCLEOTIDE SEQUENCE [LARGE SCALE GENOMIC DNA]</scope>
    <source>
        <strain evidence="2">CCM 8897</strain>
    </source>
</reference>
<evidence type="ECO:0000313" key="2">
    <source>
        <dbReference type="Proteomes" id="UP001596310"/>
    </source>
</evidence>
<dbReference type="EMBL" id="JBHSSM010000015">
    <property type="protein sequence ID" value="MFC6315086.1"/>
    <property type="molecule type" value="Genomic_DNA"/>
</dbReference>
<protein>
    <submittedName>
        <fullName evidence="1">Topology modulation protein</fullName>
    </submittedName>
</protein>
<gene>
    <name evidence="1" type="ORF">ACFQHW_05810</name>
</gene>
<organism evidence="1 2">
    <name type="scientific">Lapidilactobacillus achengensis</name>
    <dbReference type="NCBI Taxonomy" id="2486000"/>
    <lineage>
        <taxon>Bacteria</taxon>
        <taxon>Bacillati</taxon>
        <taxon>Bacillota</taxon>
        <taxon>Bacilli</taxon>
        <taxon>Lactobacillales</taxon>
        <taxon>Lactobacillaceae</taxon>
        <taxon>Lapidilactobacillus</taxon>
    </lineage>
</organism>
<dbReference type="InterPro" id="IPR027417">
    <property type="entry name" value="P-loop_NTPase"/>
</dbReference>
<dbReference type="Proteomes" id="UP001596310">
    <property type="component" value="Unassembled WGS sequence"/>
</dbReference>
<name>A0ABW1UN24_9LACO</name>
<dbReference type="PANTHER" id="PTHR37816:SF2">
    <property type="entry name" value="DNA TOPOLOGY MODULATION PROTEIN FLAR-RELATED PROTEIN"/>
    <property type="match status" value="1"/>
</dbReference>
<sequence>MKLMLIGSPGSGKSTLARQIQLATGWPLMNLDYYWHQTDYSMVAKKHFDFQQNEFMLAHPHHWIIDGNYGATMDTRMRHADAIIWLQVPRAVAVKRVLARSYQTRVHHQQRADMAPDFSEHLDRDYWDFVKFVWNFPERNRQAIPELAHRYAPQTPLLLVGQRDKAALLAKIQAGTLLDFPDRI</sequence>
<dbReference type="Gene3D" id="3.40.50.300">
    <property type="entry name" value="P-loop containing nucleotide triphosphate hydrolases"/>
    <property type="match status" value="1"/>
</dbReference>
<comment type="caution">
    <text evidence="1">The sequence shown here is derived from an EMBL/GenBank/DDBJ whole genome shotgun (WGS) entry which is preliminary data.</text>
</comment>
<dbReference type="InterPro" id="IPR052922">
    <property type="entry name" value="Cytidylate_Kinase-2"/>
</dbReference>
<proteinExistence type="predicted"/>
<evidence type="ECO:0000313" key="1">
    <source>
        <dbReference type="EMBL" id="MFC6315086.1"/>
    </source>
</evidence>
<dbReference type="PANTHER" id="PTHR37816">
    <property type="entry name" value="YALI0E33011P"/>
    <property type="match status" value="1"/>
</dbReference>
<dbReference type="RefSeq" id="WP_125596139.1">
    <property type="nucleotide sequence ID" value="NZ_JBHSSM010000015.1"/>
</dbReference>
<dbReference type="SUPFAM" id="SSF52540">
    <property type="entry name" value="P-loop containing nucleoside triphosphate hydrolases"/>
    <property type="match status" value="1"/>
</dbReference>
<accession>A0ABW1UN24</accession>
<keyword evidence="2" id="KW-1185">Reference proteome</keyword>